<dbReference type="Gene3D" id="1.20.1070.10">
    <property type="entry name" value="Rhodopsin 7-helix transmembrane proteins"/>
    <property type="match status" value="1"/>
</dbReference>
<dbReference type="InterPro" id="IPR053231">
    <property type="entry name" value="GPCR_LN-TM7"/>
</dbReference>
<evidence type="ECO:0000256" key="2">
    <source>
        <dbReference type="ARBA" id="ARBA00022692"/>
    </source>
</evidence>
<feature type="non-terminal residue" evidence="7">
    <location>
        <position position="1"/>
    </location>
</feature>
<reference evidence="7" key="2">
    <citation type="submission" date="2023-04" db="EMBL/GenBank/DDBJ databases">
        <authorList>
            <person name="Bu L."/>
            <person name="Lu L."/>
            <person name="Laidemitt M.R."/>
            <person name="Zhang S.M."/>
            <person name="Mutuku M."/>
            <person name="Mkoji G."/>
            <person name="Steinauer M."/>
            <person name="Loker E.S."/>
        </authorList>
    </citation>
    <scope>NUCLEOTIDE SEQUENCE</scope>
    <source>
        <strain evidence="7">KasaAsao</strain>
        <tissue evidence="7">Whole Snail</tissue>
    </source>
</reference>
<evidence type="ECO:0000256" key="3">
    <source>
        <dbReference type="ARBA" id="ARBA00022989"/>
    </source>
</evidence>
<dbReference type="PROSITE" id="PS50261">
    <property type="entry name" value="G_PROTEIN_RECEP_F2_4"/>
    <property type="match status" value="1"/>
</dbReference>
<dbReference type="GO" id="GO:0016020">
    <property type="term" value="C:membrane"/>
    <property type="evidence" value="ECO:0007669"/>
    <property type="project" value="UniProtKB-SubCell"/>
</dbReference>
<feature type="domain" description="G-protein coupled receptors family 2 profile 2" evidence="6">
    <location>
        <begin position="1"/>
        <end position="206"/>
    </location>
</feature>
<evidence type="ECO:0000256" key="5">
    <source>
        <dbReference type="SAM" id="Phobius"/>
    </source>
</evidence>
<comment type="caution">
    <text evidence="7">The sequence shown here is derived from an EMBL/GenBank/DDBJ whole genome shotgun (WGS) entry which is preliminary data.</text>
</comment>
<dbReference type="InterPro" id="IPR000832">
    <property type="entry name" value="GPCR_2_secretin-like"/>
</dbReference>
<feature type="transmembrane region" description="Helical" evidence="5">
    <location>
        <begin position="16"/>
        <end position="36"/>
    </location>
</feature>
<name>A0AAD8C5L9_BIOPF</name>
<keyword evidence="3 5" id="KW-1133">Transmembrane helix</keyword>
<feature type="transmembrane region" description="Helical" evidence="5">
    <location>
        <begin position="143"/>
        <end position="164"/>
    </location>
</feature>
<evidence type="ECO:0000259" key="6">
    <source>
        <dbReference type="PROSITE" id="PS50261"/>
    </source>
</evidence>
<gene>
    <name evidence="7" type="ORF">Bpfe_003546</name>
</gene>
<sequence length="219" mass="24728">PESSALCKALGMITHFLWLWMFSWSFICSYHMFKVFAAKTRPPPLTNSFPGLWKRILVSLAVPSTVISSTAAFSYLKSNGKEIGYGNFECFLNSVYLVGLTVVGPLSVVTLCNIVFFATTVYNIYVVRSLQSSLNQVRQQNDWFVYARLSSVTGAFWAVAVVSEALDNNVLSRQRLEDLDIKKMFIYIVLNGLQGVAIFLSFVCNTRVLRLYRDLCKPK</sequence>
<dbReference type="EMBL" id="JASAOG010000009">
    <property type="protein sequence ID" value="KAK0066811.1"/>
    <property type="molecule type" value="Genomic_DNA"/>
</dbReference>
<dbReference type="Pfam" id="PF00002">
    <property type="entry name" value="7tm_2"/>
    <property type="match status" value="1"/>
</dbReference>
<keyword evidence="7" id="KW-0675">Receptor</keyword>
<evidence type="ECO:0000313" key="8">
    <source>
        <dbReference type="Proteomes" id="UP001233172"/>
    </source>
</evidence>
<feature type="transmembrane region" description="Helical" evidence="5">
    <location>
        <begin position="184"/>
        <end position="204"/>
    </location>
</feature>
<keyword evidence="4 5" id="KW-0472">Membrane</keyword>
<dbReference type="GO" id="GO:0007166">
    <property type="term" value="P:cell surface receptor signaling pathway"/>
    <property type="evidence" value="ECO:0007669"/>
    <property type="project" value="InterPro"/>
</dbReference>
<comment type="subcellular location">
    <subcellularLocation>
        <location evidence="1">Membrane</location>
        <topology evidence="1">Multi-pass membrane protein</topology>
    </subcellularLocation>
</comment>
<proteinExistence type="predicted"/>
<dbReference type="Proteomes" id="UP001233172">
    <property type="component" value="Unassembled WGS sequence"/>
</dbReference>
<dbReference type="GO" id="GO:0004930">
    <property type="term" value="F:G protein-coupled receptor activity"/>
    <property type="evidence" value="ECO:0007669"/>
    <property type="project" value="InterPro"/>
</dbReference>
<evidence type="ECO:0000256" key="1">
    <source>
        <dbReference type="ARBA" id="ARBA00004141"/>
    </source>
</evidence>
<reference evidence="7" key="1">
    <citation type="journal article" date="2023" name="PLoS Negl. Trop. Dis.">
        <title>A genome sequence for Biomphalaria pfeifferi, the major vector snail for the human-infecting parasite Schistosoma mansoni.</title>
        <authorList>
            <person name="Bu L."/>
            <person name="Lu L."/>
            <person name="Laidemitt M.R."/>
            <person name="Zhang S.M."/>
            <person name="Mutuku M."/>
            <person name="Mkoji G."/>
            <person name="Steinauer M."/>
            <person name="Loker E.S."/>
        </authorList>
    </citation>
    <scope>NUCLEOTIDE SEQUENCE</scope>
    <source>
        <strain evidence="7">KasaAsao</strain>
    </source>
</reference>
<keyword evidence="8" id="KW-1185">Reference proteome</keyword>
<dbReference type="AlphaFoldDB" id="A0AAD8C5L9"/>
<organism evidence="7 8">
    <name type="scientific">Biomphalaria pfeifferi</name>
    <name type="common">Bloodfluke planorb</name>
    <name type="synonym">Freshwater snail</name>
    <dbReference type="NCBI Taxonomy" id="112525"/>
    <lineage>
        <taxon>Eukaryota</taxon>
        <taxon>Metazoa</taxon>
        <taxon>Spiralia</taxon>
        <taxon>Lophotrochozoa</taxon>
        <taxon>Mollusca</taxon>
        <taxon>Gastropoda</taxon>
        <taxon>Heterobranchia</taxon>
        <taxon>Euthyneura</taxon>
        <taxon>Panpulmonata</taxon>
        <taxon>Hygrophila</taxon>
        <taxon>Lymnaeoidea</taxon>
        <taxon>Planorbidae</taxon>
        <taxon>Biomphalaria</taxon>
    </lineage>
</organism>
<keyword evidence="2 5" id="KW-0812">Transmembrane</keyword>
<accession>A0AAD8C5L9</accession>
<protein>
    <submittedName>
        <fullName evidence="7">Adhesion G protein-coupled receptor E4P</fullName>
    </submittedName>
</protein>
<dbReference type="PANTHER" id="PTHR45902:SF1">
    <property type="entry name" value="LATROPHILIN RECEPTOR-LIKE PROTEIN A"/>
    <property type="match status" value="1"/>
</dbReference>
<evidence type="ECO:0000256" key="4">
    <source>
        <dbReference type="ARBA" id="ARBA00023136"/>
    </source>
</evidence>
<dbReference type="InterPro" id="IPR017981">
    <property type="entry name" value="GPCR_2-like_7TM"/>
</dbReference>
<feature type="transmembrane region" description="Helical" evidence="5">
    <location>
        <begin position="96"/>
        <end position="122"/>
    </location>
</feature>
<evidence type="ECO:0000313" key="7">
    <source>
        <dbReference type="EMBL" id="KAK0066811.1"/>
    </source>
</evidence>
<dbReference type="PANTHER" id="PTHR45902">
    <property type="entry name" value="LATROPHILIN RECEPTOR-LIKE PROTEIN A"/>
    <property type="match status" value="1"/>
</dbReference>
<feature type="transmembrane region" description="Helical" evidence="5">
    <location>
        <begin position="56"/>
        <end position="76"/>
    </location>
</feature>